<accession>A0A4Z1BYU5</accession>
<dbReference type="InterPro" id="IPR029058">
    <property type="entry name" value="AB_hydrolase_fold"/>
</dbReference>
<reference evidence="4 5" key="1">
    <citation type="submission" date="2019-04" db="EMBL/GenBank/DDBJ databases">
        <authorList>
            <person name="Park S."/>
            <person name="Yoon J.-H."/>
        </authorList>
    </citation>
    <scope>NUCLEOTIDE SEQUENCE [LARGE SCALE GENOMIC DNA]</scope>
    <source>
        <strain evidence="4 5">HJM-18</strain>
    </source>
</reference>
<protein>
    <recommendedName>
        <fullName evidence="3">Bacterial virulence factor lipase N-terminal domain-containing protein</fullName>
    </recommendedName>
</protein>
<organism evidence="4 5">
    <name type="scientific">Marinobacter confluentis</name>
    <dbReference type="NCBI Taxonomy" id="1697557"/>
    <lineage>
        <taxon>Bacteria</taxon>
        <taxon>Pseudomonadati</taxon>
        <taxon>Pseudomonadota</taxon>
        <taxon>Gammaproteobacteria</taxon>
        <taxon>Pseudomonadales</taxon>
        <taxon>Marinobacteraceae</taxon>
        <taxon>Marinobacter</taxon>
    </lineage>
</organism>
<comment type="caution">
    <text evidence="4">The sequence shown here is derived from an EMBL/GenBank/DDBJ whole genome shotgun (WGS) entry which is preliminary data.</text>
</comment>
<keyword evidence="5" id="KW-1185">Reference proteome</keyword>
<proteinExistence type="predicted"/>
<dbReference type="Proteomes" id="UP000298325">
    <property type="component" value="Unassembled WGS sequence"/>
</dbReference>
<feature type="signal peptide" evidence="2">
    <location>
        <begin position="1"/>
        <end position="19"/>
    </location>
</feature>
<evidence type="ECO:0000313" key="5">
    <source>
        <dbReference type="Proteomes" id="UP000298325"/>
    </source>
</evidence>
<dbReference type="SUPFAM" id="SSF53474">
    <property type="entry name" value="alpha/beta-Hydrolases"/>
    <property type="match status" value="2"/>
</dbReference>
<dbReference type="PROSITE" id="PS51257">
    <property type="entry name" value="PROKAR_LIPOPROTEIN"/>
    <property type="match status" value="1"/>
</dbReference>
<dbReference type="Pfam" id="PF12262">
    <property type="entry name" value="Lipase_bact_N"/>
    <property type="match status" value="1"/>
</dbReference>
<dbReference type="RefSeq" id="WP_135802514.1">
    <property type="nucleotide sequence ID" value="NZ_SRPF01000002.1"/>
</dbReference>
<evidence type="ECO:0000256" key="1">
    <source>
        <dbReference type="SAM" id="MobiDB-lite"/>
    </source>
</evidence>
<feature type="region of interest" description="Disordered" evidence="1">
    <location>
        <begin position="22"/>
        <end position="43"/>
    </location>
</feature>
<dbReference type="Gene3D" id="3.40.50.1820">
    <property type="entry name" value="alpha/beta hydrolase"/>
    <property type="match status" value="1"/>
</dbReference>
<evidence type="ECO:0000313" key="4">
    <source>
        <dbReference type="EMBL" id="TGN39848.1"/>
    </source>
</evidence>
<gene>
    <name evidence="4" type="ORF">E5Q11_05960</name>
</gene>
<dbReference type="AlphaFoldDB" id="A0A4Z1BYU5"/>
<sequence length="915" mass="93515">MYKKTLLSLAVASSMTLTGCIGGTESGDDEPAGNNPNAAGETWPIFNPAAGTLPIPSDLNFDSTQADGTFGVPDSSPPVTTALNELSGNSTVAPAVIQTNGQLDASTVIYGQSVFLIELAYPSGSPVQGLSAQEAPTPVGVAIARADVESLSGADAIRILPVDPLKPNTRYIAVVTNEVRDINGDPIVQSPTYEYLTADEGAPVPGALAPVQGLINVLWEPVTVGFFNAPGSVNAQRAMVEAPPLDASNIALSYSFTTSNDEQVLKYIAEPATWFADQLTTFVRLGASTAAGGDFTSRNTAANNAITGFPTSLGLPAESPLSALFATNGPCEGDSGVVAINCVGISLASSVVAALPTPIAGFNRTSDDIEFTGTPLPVGAVSAIAGSVLESNPASTGPMDVFVSEGTVSLPTYMGTTASGALTQSWVADAALATGLNENIFGGLGVTLPQATPTRSTAVNSVFPFPMQRGTVDVPLLTIYPGDGDAKGIVLFQHGITGDRSSALTIGTNLALNGYVVVAIDQPLHGVNPSSTAERLELANQLLVGAGIGASTVEGLGLATALVEGAVAFDDALAGTPVDGAIDGPTRASLVRTVANAGSSIPGLEPGTNPRHFNVFANAQNQPQPMVFDPANAAGTSGSGSFYINLQNFLNSRDNNRQSVLDQMNLRASLTDGNVVIPGPTPIAIQADTPVFFAGHSLGTITGAPFVATVNSNRIPVTAFVPNSADPTNPIPVFSAANDISAASLLTPGGGIARLLENSPSFAPRIIGGLQAFGLSQNTASYEAFLNINQTAVDSADPVNFIDDLAGSSTPTLLSMVVGDQVIPNGADADIWGVENAPLSATISNITINSFPAPLAGSLPLDAGNPTIMREDYDSETYPNVNHGSPVDPITSPTAFGQMSLRTNQFFDLNLPAAN</sequence>
<name>A0A4Z1BYU5_9GAMM</name>
<feature type="domain" description="Bacterial virulence factor lipase N-terminal" evidence="3">
    <location>
        <begin position="46"/>
        <end position="216"/>
    </location>
</feature>
<dbReference type="OrthoDB" id="5477453at2"/>
<evidence type="ECO:0000256" key="2">
    <source>
        <dbReference type="SAM" id="SignalP"/>
    </source>
</evidence>
<dbReference type="EMBL" id="SRPF01000002">
    <property type="protein sequence ID" value="TGN39848.1"/>
    <property type="molecule type" value="Genomic_DNA"/>
</dbReference>
<dbReference type="InterPro" id="IPR025920">
    <property type="entry name" value="Lipase_bact_N"/>
</dbReference>
<evidence type="ECO:0000259" key="3">
    <source>
        <dbReference type="Pfam" id="PF12262"/>
    </source>
</evidence>
<keyword evidence="2" id="KW-0732">Signal</keyword>
<feature type="chain" id="PRO_5021376317" description="Bacterial virulence factor lipase N-terminal domain-containing protein" evidence="2">
    <location>
        <begin position="20"/>
        <end position="915"/>
    </location>
</feature>